<accession>A0A8H4QU80</accession>
<dbReference type="AlphaFoldDB" id="A0A8H4QU80"/>
<evidence type="ECO:0000313" key="8">
    <source>
        <dbReference type="Proteomes" id="UP000521872"/>
    </source>
</evidence>
<organism evidence="7 8">
    <name type="scientific">Agrocybe pediades</name>
    <dbReference type="NCBI Taxonomy" id="84607"/>
    <lineage>
        <taxon>Eukaryota</taxon>
        <taxon>Fungi</taxon>
        <taxon>Dikarya</taxon>
        <taxon>Basidiomycota</taxon>
        <taxon>Agaricomycotina</taxon>
        <taxon>Agaricomycetes</taxon>
        <taxon>Agaricomycetidae</taxon>
        <taxon>Agaricales</taxon>
        <taxon>Agaricineae</taxon>
        <taxon>Strophariaceae</taxon>
        <taxon>Agrocybe</taxon>
    </lineage>
</organism>
<comment type="similarity">
    <text evidence="2 6">Belongs to the terpene synthase family.</text>
</comment>
<evidence type="ECO:0000256" key="4">
    <source>
        <dbReference type="ARBA" id="ARBA00022842"/>
    </source>
</evidence>
<evidence type="ECO:0000256" key="3">
    <source>
        <dbReference type="ARBA" id="ARBA00022723"/>
    </source>
</evidence>
<dbReference type="PANTHER" id="PTHR35201:SF4">
    <property type="entry name" value="BETA-PINACENE SYNTHASE-RELATED"/>
    <property type="match status" value="1"/>
</dbReference>
<dbReference type="SUPFAM" id="SSF48576">
    <property type="entry name" value="Terpenoid synthases"/>
    <property type="match status" value="1"/>
</dbReference>
<evidence type="ECO:0000256" key="1">
    <source>
        <dbReference type="ARBA" id="ARBA00001946"/>
    </source>
</evidence>
<dbReference type="PANTHER" id="PTHR35201">
    <property type="entry name" value="TERPENE SYNTHASE"/>
    <property type="match status" value="1"/>
</dbReference>
<dbReference type="InterPro" id="IPR034686">
    <property type="entry name" value="Terpene_cyclase-like_2"/>
</dbReference>
<protein>
    <recommendedName>
        <fullName evidence="6">Terpene synthase</fullName>
        <ecNumber evidence="6">4.2.3.-</ecNumber>
    </recommendedName>
</protein>
<dbReference type="InterPro" id="IPR008949">
    <property type="entry name" value="Isoprenoid_synthase_dom_sf"/>
</dbReference>
<dbReference type="Pfam" id="PF19086">
    <property type="entry name" value="Terpene_syn_C_2"/>
    <property type="match status" value="1"/>
</dbReference>
<dbReference type="GO" id="GO:0046872">
    <property type="term" value="F:metal ion binding"/>
    <property type="evidence" value="ECO:0007669"/>
    <property type="project" value="UniProtKB-KW"/>
</dbReference>
<dbReference type="Gene3D" id="1.10.600.10">
    <property type="entry name" value="Farnesyl Diphosphate Synthase"/>
    <property type="match status" value="1"/>
</dbReference>
<sequence>MLLFRPFPRVFFLKNLAGITSEAFRLKYNPSIKGVSEEMLQWYLKFGVHDEIHGEKYARRGQFDAFAELSFPDADPEHLKTCLAFFYWAFSTDDLSDEGDLQAKPERVMDSINKCRQALYNLGETPFYPYASMLQDLFISIKATATPGTCNRFIRAYEAFSESQIMQSRQRSRNTILPVGDFIALRRSTIGAALVEAMVEYSLDINLPDYVFENEVVKALSDATTDIMTWPNDLCSFNKEQADNDFQNLVCCIMVEQNIELQAAINVLTDMLEARVHEYLALKKSLPSFGDTVDLQLSKYLSALENFVQGTVVWYYLSPRYFSEDDRRVALKQKCINIKLMPSGSS</sequence>
<comment type="cofactor">
    <cofactor evidence="1 6">
        <name>Mg(2+)</name>
        <dbReference type="ChEBI" id="CHEBI:18420"/>
    </cofactor>
</comment>
<keyword evidence="8" id="KW-1185">Reference proteome</keyword>
<keyword evidence="3 6" id="KW-0479">Metal-binding</keyword>
<dbReference type="GO" id="GO:0010333">
    <property type="term" value="F:terpene synthase activity"/>
    <property type="evidence" value="ECO:0007669"/>
    <property type="project" value="InterPro"/>
</dbReference>
<name>A0A8H4QU80_9AGAR</name>
<dbReference type="GO" id="GO:0008299">
    <property type="term" value="P:isoprenoid biosynthetic process"/>
    <property type="evidence" value="ECO:0007669"/>
    <property type="project" value="UniProtKB-ARBA"/>
</dbReference>
<evidence type="ECO:0000256" key="6">
    <source>
        <dbReference type="RuleBase" id="RU366034"/>
    </source>
</evidence>
<proteinExistence type="inferred from homology"/>
<reference evidence="7 8" key="1">
    <citation type="submission" date="2019-12" db="EMBL/GenBank/DDBJ databases">
        <authorList>
            <person name="Floudas D."/>
            <person name="Bentzer J."/>
            <person name="Ahren D."/>
            <person name="Johansson T."/>
            <person name="Persson P."/>
            <person name="Tunlid A."/>
        </authorList>
    </citation>
    <scope>NUCLEOTIDE SEQUENCE [LARGE SCALE GENOMIC DNA]</scope>
    <source>
        <strain evidence="7 8">CBS 102.39</strain>
    </source>
</reference>
<evidence type="ECO:0000256" key="2">
    <source>
        <dbReference type="ARBA" id="ARBA00006333"/>
    </source>
</evidence>
<dbReference type="SFLD" id="SFLDS00005">
    <property type="entry name" value="Isoprenoid_Synthase_Type_I"/>
    <property type="match status" value="1"/>
</dbReference>
<dbReference type="SFLD" id="SFLDG01020">
    <property type="entry name" value="Terpene_Cyclase_Like_2"/>
    <property type="match status" value="1"/>
</dbReference>
<keyword evidence="4 6" id="KW-0460">Magnesium</keyword>
<dbReference type="Proteomes" id="UP000521872">
    <property type="component" value="Unassembled WGS sequence"/>
</dbReference>
<comment type="caution">
    <text evidence="7">The sequence shown here is derived from an EMBL/GenBank/DDBJ whole genome shotgun (WGS) entry which is preliminary data.</text>
</comment>
<keyword evidence="5 6" id="KW-0456">Lyase</keyword>
<evidence type="ECO:0000256" key="5">
    <source>
        <dbReference type="ARBA" id="ARBA00023239"/>
    </source>
</evidence>
<dbReference type="EMBL" id="JAACJL010000030">
    <property type="protein sequence ID" value="KAF4617509.1"/>
    <property type="molecule type" value="Genomic_DNA"/>
</dbReference>
<gene>
    <name evidence="7" type="ORF">D9613_005750</name>
</gene>
<evidence type="ECO:0000313" key="7">
    <source>
        <dbReference type="EMBL" id="KAF4617509.1"/>
    </source>
</evidence>
<dbReference type="EC" id="4.2.3.-" evidence="6"/>